<dbReference type="InterPro" id="IPR029026">
    <property type="entry name" value="tRNA_m1G_MTases_N"/>
</dbReference>
<sequence length="259" mass="28944">MLENIRIVLINTFHPGNIGSAARAMKNMGLSQLYLVDPQQFPATDATAMAAGAKDVLANAVITQTLAEAIQDCSLVIGTSARQRTHSWPMLSARECGEKVIAEVPQQQVALVFGRETMGLHNEELQQCNYHAYIPANPEYPVLNLATAVQTISYEIYQAYLAAQQYPDDNPTINEPTHPSSQQMEYFYQHLEQVLADTGFIIKQHPGQTMLKLRRLFNRARPERQELSILRGILSSIEKPQAKEPAEKSLPEETQPKDS</sequence>
<comment type="catalytic activity">
    <reaction evidence="5">
        <text>cytidine(32) in tRNA + S-adenosyl-L-methionine = 2'-O-methylcytidine(32) in tRNA + S-adenosyl-L-homocysteine + H(+)</text>
        <dbReference type="Rhea" id="RHEA:42932"/>
        <dbReference type="Rhea" id="RHEA-COMP:10288"/>
        <dbReference type="Rhea" id="RHEA-COMP:10289"/>
        <dbReference type="ChEBI" id="CHEBI:15378"/>
        <dbReference type="ChEBI" id="CHEBI:57856"/>
        <dbReference type="ChEBI" id="CHEBI:59789"/>
        <dbReference type="ChEBI" id="CHEBI:74495"/>
        <dbReference type="ChEBI" id="CHEBI:82748"/>
        <dbReference type="EC" id="2.1.1.200"/>
    </reaction>
</comment>
<evidence type="ECO:0000313" key="8">
    <source>
        <dbReference type="EMBL" id="MDE1461986.1"/>
    </source>
</evidence>
<dbReference type="Gene3D" id="3.40.1280.10">
    <property type="match status" value="1"/>
</dbReference>
<dbReference type="Gene3D" id="1.10.8.590">
    <property type="match status" value="1"/>
</dbReference>
<protein>
    <recommendedName>
        <fullName evidence="5">tRNA (cytidine/uridine-2'-O-)-methyltransferase TrmJ</fullName>
        <ecNumber evidence="5">2.1.1.200</ecNumber>
    </recommendedName>
    <alternativeName>
        <fullName evidence="5">tRNA (cytidine(32)/uridine(32)-2'-O)-methyltransferase</fullName>
    </alternativeName>
    <alternativeName>
        <fullName evidence="5">tRNA Cm32/Um32 methyltransferase</fullName>
    </alternativeName>
</protein>
<dbReference type="Proteomes" id="UP001528823">
    <property type="component" value="Unassembled WGS sequence"/>
</dbReference>
<evidence type="ECO:0000313" key="9">
    <source>
        <dbReference type="Proteomes" id="UP001528823"/>
    </source>
</evidence>
<keyword evidence="3 8" id="KW-0808">Transferase</keyword>
<dbReference type="EC" id="2.1.1.200" evidence="5"/>
<proteinExistence type="inferred from homology"/>
<comment type="caution">
    <text evidence="8">The sequence shown here is derived from an EMBL/GenBank/DDBJ whole genome shotgun (WGS) entry which is preliminary data.</text>
</comment>
<gene>
    <name evidence="5 8" type="primary">trmJ</name>
    <name evidence="8" type="ORF">ORQ98_08385</name>
</gene>
<keyword evidence="2 5" id="KW-0489">Methyltransferase</keyword>
<comment type="similarity">
    <text evidence="1">Belongs to the class IV-like SAM-binding methyltransferase superfamily. RNA methyltransferase TrmH family.</text>
</comment>
<dbReference type="InterPro" id="IPR001537">
    <property type="entry name" value="SpoU_MeTrfase"/>
</dbReference>
<keyword evidence="4 5" id="KW-0949">S-adenosyl-L-methionine</keyword>
<comment type="subcellular location">
    <subcellularLocation>
        <location evidence="5">Cytoplasm</location>
    </subcellularLocation>
</comment>
<dbReference type="NCBIfam" id="NF011694">
    <property type="entry name" value="PRK15114.1"/>
    <property type="match status" value="1"/>
</dbReference>
<evidence type="ECO:0000256" key="5">
    <source>
        <dbReference type="RuleBase" id="RU362024"/>
    </source>
</evidence>
<comment type="catalytic activity">
    <reaction evidence="5">
        <text>uridine(32) in tRNA + S-adenosyl-L-methionine = 2'-O-methyluridine(32) in tRNA + S-adenosyl-L-homocysteine + H(+)</text>
        <dbReference type="Rhea" id="RHEA:42936"/>
        <dbReference type="Rhea" id="RHEA-COMP:10107"/>
        <dbReference type="Rhea" id="RHEA-COMP:10290"/>
        <dbReference type="ChEBI" id="CHEBI:15378"/>
        <dbReference type="ChEBI" id="CHEBI:57856"/>
        <dbReference type="ChEBI" id="CHEBI:59789"/>
        <dbReference type="ChEBI" id="CHEBI:65315"/>
        <dbReference type="ChEBI" id="CHEBI:74478"/>
        <dbReference type="EC" id="2.1.1.200"/>
    </reaction>
</comment>
<accession>A0ABT5U7L6</accession>
<dbReference type="RefSeq" id="WP_274688345.1">
    <property type="nucleotide sequence ID" value="NZ_JAPMOU010000008.1"/>
</dbReference>
<comment type="function">
    <text evidence="5">Catalyzes the formation of 2'O-methylated cytidine (Cm32) or 2'O-methylated uridine (Um32) at position 32 in tRNA.</text>
</comment>
<evidence type="ECO:0000256" key="2">
    <source>
        <dbReference type="ARBA" id="ARBA00022603"/>
    </source>
</evidence>
<dbReference type="PANTHER" id="PTHR42786:SF2">
    <property type="entry name" value="TRNA (CYTIDINE_URIDINE-2'-O-)-METHYLTRANSFERASE TRMJ"/>
    <property type="match status" value="1"/>
</dbReference>
<dbReference type="PANTHER" id="PTHR42786">
    <property type="entry name" value="TRNA/RRNA METHYLTRANSFERASE"/>
    <property type="match status" value="1"/>
</dbReference>
<dbReference type="EMBL" id="JAPMOU010000008">
    <property type="protein sequence ID" value="MDE1461986.1"/>
    <property type="molecule type" value="Genomic_DNA"/>
</dbReference>
<evidence type="ECO:0000259" key="7">
    <source>
        <dbReference type="Pfam" id="PF00588"/>
    </source>
</evidence>
<dbReference type="NCBIfam" id="TIGR00050">
    <property type="entry name" value="rRNA_methyl_1"/>
    <property type="match status" value="1"/>
</dbReference>
<keyword evidence="5" id="KW-0819">tRNA processing</keyword>
<feature type="domain" description="tRNA/rRNA methyltransferase SpoU type" evidence="7">
    <location>
        <begin position="5"/>
        <end position="154"/>
    </location>
</feature>
<feature type="region of interest" description="Disordered" evidence="6">
    <location>
        <begin position="238"/>
        <end position="259"/>
    </location>
</feature>
<dbReference type="InterPro" id="IPR004384">
    <property type="entry name" value="RNA_MeTrfase_TrmJ/LasT"/>
</dbReference>
<evidence type="ECO:0000256" key="4">
    <source>
        <dbReference type="ARBA" id="ARBA00022691"/>
    </source>
</evidence>
<evidence type="ECO:0000256" key="6">
    <source>
        <dbReference type="SAM" id="MobiDB-lite"/>
    </source>
</evidence>
<keyword evidence="9" id="KW-1185">Reference proteome</keyword>
<evidence type="ECO:0000256" key="3">
    <source>
        <dbReference type="ARBA" id="ARBA00022679"/>
    </source>
</evidence>
<dbReference type="InterPro" id="IPR029028">
    <property type="entry name" value="Alpha/beta_knot_MTases"/>
</dbReference>
<feature type="compositionally biased region" description="Basic and acidic residues" evidence="6">
    <location>
        <begin position="240"/>
        <end position="259"/>
    </location>
</feature>
<dbReference type="Pfam" id="PF00588">
    <property type="entry name" value="SpoU_methylase"/>
    <property type="match status" value="1"/>
</dbReference>
<comment type="subunit">
    <text evidence="5">Homodimer.</text>
</comment>
<dbReference type="PIRSF" id="PIRSF004808">
    <property type="entry name" value="LasT"/>
    <property type="match status" value="1"/>
</dbReference>
<evidence type="ECO:0000256" key="1">
    <source>
        <dbReference type="ARBA" id="ARBA00007228"/>
    </source>
</evidence>
<dbReference type="CDD" id="cd18093">
    <property type="entry name" value="SpoU-like_TrmJ"/>
    <property type="match status" value="1"/>
</dbReference>
<dbReference type="GO" id="GO:0032259">
    <property type="term" value="P:methylation"/>
    <property type="evidence" value="ECO:0007669"/>
    <property type="project" value="UniProtKB-KW"/>
</dbReference>
<dbReference type="SUPFAM" id="SSF75217">
    <property type="entry name" value="alpha/beta knot"/>
    <property type="match status" value="1"/>
</dbReference>
<organism evidence="8 9">
    <name type="scientific">Spartinivicinus poritis</name>
    <dbReference type="NCBI Taxonomy" id="2994640"/>
    <lineage>
        <taxon>Bacteria</taxon>
        <taxon>Pseudomonadati</taxon>
        <taxon>Pseudomonadota</taxon>
        <taxon>Gammaproteobacteria</taxon>
        <taxon>Oceanospirillales</taxon>
        <taxon>Zooshikellaceae</taxon>
        <taxon>Spartinivicinus</taxon>
    </lineage>
</organism>
<keyword evidence="5" id="KW-0963">Cytoplasm</keyword>
<reference evidence="8 9" key="1">
    <citation type="submission" date="2022-11" db="EMBL/GenBank/DDBJ databases">
        <title>Spartinivicinus poritis sp. nov., isolated from scleractinian coral Porites lutea.</title>
        <authorList>
            <person name="Zhang G."/>
            <person name="Cai L."/>
            <person name="Wei Q."/>
        </authorList>
    </citation>
    <scope>NUCLEOTIDE SEQUENCE [LARGE SCALE GENOMIC DNA]</scope>
    <source>
        <strain evidence="8 9">A2-2</strain>
    </source>
</reference>
<name>A0ABT5U7L6_9GAMM</name>
<dbReference type="GO" id="GO:0160206">
    <property type="term" value="F:tRNA (cytidine(32)/uridine(32)-2'-O)-methyltransferase activity"/>
    <property type="evidence" value="ECO:0007669"/>
    <property type="project" value="UniProtKB-EC"/>
</dbReference>